<feature type="compositionally biased region" description="Basic and acidic residues" evidence="1">
    <location>
        <begin position="90"/>
        <end position="111"/>
    </location>
</feature>
<protein>
    <recommendedName>
        <fullName evidence="4">Histidine kinase</fullName>
    </recommendedName>
</protein>
<name>A0ABQ3KWV1_9PSEU</name>
<sequence length="140" mass="15783">MPTPVPVGSVSEPVSQPTQVQPVAAVRPPAPPVRTSRPARPAAQQPVWPPQEPRTAATSESRPQQPRRPEAPGRPPLPQRRRQQNLVPQLREDKPAQEREEVRLDSPEAARSRLSAFQQGTRRARDEEFPENDDRYGERE</sequence>
<reference evidence="3" key="1">
    <citation type="journal article" date="2019" name="Int. J. Syst. Evol. Microbiol.">
        <title>The Global Catalogue of Microorganisms (GCM) 10K type strain sequencing project: providing services to taxonomists for standard genome sequencing and annotation.</title>
        <authorList>
            <consortium name="The Broad Institute Genomics Platform"/>
            <consortium name="The Broad Institute Genome Sequencing Center for Infectious Disease"/>
            <person name="Wu L."/>
            <person name="Ma J."/>
        </authorList>
    </citation>
    <scope>NUCLEOTIDE SEQUENCE [LARGE SCALE GENOMIC DNA]</scope>
    <source>
        <strain evidence="3">CGMCC 4.7680</strain>
    </source>
</reference>
<feature type="region of interest" description="Disordered" evidence="1">
    <location>
        <begin position="1"/>
        <end position="140"/>
    </location>
</feature>
<feature type="compositionally biased region" description="Basic and acidic residues" evidence="1">
    <location>
        <begin position="123"/>
        <end position="140"/>
    </location>
</feature>
<evidence type="ECO:0008006" key="4">
    <source>
        <dbReference type="Google" id="ProtNLM"/>
    </source>
</evidence>
<organism evidence="2 3">
    <name type="scientific">Amycolatopsis bullii</name>
    <dbReference type="NCBI Taxonomy" id="941987"/>
    <lineage>
        <taxon>Bacteria</taxon>
        <taxon>Bacillati</taxon>
        <taxon>Actinomycetota</taxon>
        <taxon>Actinomycetes</taxon>
        <taxon>Pseudonocardiales</taxon>
        <taxon>Pseudonocardiaceae</taxon>
        <taxon>Amycolatopsis</taxon>
    </lineage>
</organism>
<accession>A0ABQ3KWV1</accession>
<evidence type="ECO:0000313" key="3">
    <source>
        <dbReference type="Proteomes" id="UP000649955"/>
    </source>
</evidence>
<evidence type="ECO:0000313" key="2">
    <source>
        <dbReference type="EMBL" id="GHG50480.1"/>
    </source>
</evidence>
<dbReference type="EMBL" id="BNAW01000087">
    <property type="protein sequence ID" value="GHG50480.1"/>
    <property type="molecule type" value="Genomic_DNA"/>
</dbReference>
<dbReference type="Proteomes" id="UP000649955">
    <property type="component" value="Unassembled WGS sequence"/>
</dbReference>
<proteinExistence type="predicted"/>
<comment type="caution">
    <text evidence="2">The sequence shown here is derived from an EMBL/GenBank/DDBJ whole genome shotgun (WGS) entry which is preliminary data.</text>
</comment>
<feature type="compositionally biased region" description="Low complexity" evidence="1">
    <location>
        <begin position="1"/>
        <end position="43"/>
    </location>
</feature>
<evidence type="ECO:0000256" key="1">
    <source>
        <dbReference type="SAM" id="MobiDB-lite"/>
    </source>
</evidence>
<gene>
    <name evidence="2" type="ORF">GCM10017567_86580</name>
</gene>
<keyword evidence="3" id="KW-1185">Reference proteome</keyword>
<dbReference type="RefSeq" id="WP_373309245.1">
    <property type="nucleotide sequence ID" value="NZ_BNAW01000087.1"/>
</dbReference>